<evidence type="ECO:0000313" key="2">
    <source>
        <dbReference type="EMBL" id="KAK4342675.1"/>
    </source>
</evidence>
<dbReference type="Proteomes" id="UP001291623">
    <property type="component" value="Unassembled WGS sequence"/>
</dbReference>
<reference evidence="2" key="1">
    <citation type="submission" date="2023-12" db="EMBL/GenBank/DDBJ databases">
        <title>Genome assembly of Anisodus tanguticus.</title>
        <authorList>
            <person name="Wang Y.-J."/>
        </authorList>
    </citation>
    <scope>NUCLEOTIDE SEQUENCE</scope>
    <source>
        <strain evidence="2">KB-2021</strain>
        <tissue evidence="2">Leaf</tissue>
    </source>
</reference>
<protein>
    <submittedName>
        <fullName evidence="2">Uncharacterized protein</fullName>
    </submittedName>
</protein>
<keyword evidence="3" id="KW-1185">Reference proteome</keyword>
<accession>A0AAE1QZT9</accession>
<evidence type="ECO:0000256" key="1">
    <source>
        <dbReference type="SAM" id="MobiDB-lite"/>
    </source>
</evidence>
<name>A0AAE1QZT9_9SOLA</name>
<proteinExistence type="predicted"/>
<feature type="region of interest" description="Disordered" evidence="1">
    <location>
        <begin position="124"/>
        <end position="143"/>
    </location>
</feature>
<dbReference type="EMBL" id="JAVYJV010000021">
    <property type="protein sequence ID" value="KAK4342675.1"/>
    <property type="molecule type" value="Genomic_DNA"/>
</dbReference>
<evidence type="ECO:0000313" key="3">
    <source>
        <dbReference type="Proteomes" id="UP001291623"/>
    </source>
</evidence>
<gene>
    <name evidence="2" type="ORF">RND71_038491</name>
</gene>
<sequence>MSSSNDEVNACRDIVLYVPPIPIVNNVGTIIVPEKLIERKRRLVTTKIIVKDDVNFLIVPSEGEADLYTIKLKKNKEESSDPHELNRKYYEMLHGWTAERRQRQNGVCDTVGIEEKYSKKRKGESSILVRESATKKHKNNEHHSYDKSWVAKFLEDAGNNFMKMNNKHKVKSCNGVDLLRQILAPKGKNSEEDEDEEEEVVLVVCLAKYEESPFLPHAPTHSQDPLSVVPKDKISPVEAAEDFYADAAVEEMARDNPSTEANPADDSEVLVEIVPKDVLLQYFGSVDIAPAQSSPVSIHRERVDESLAKGIPTSKKEFHALRASLFRLSKETENSPILATAYNDMALALNNLFALHKMAKNNHDEAVAALQHLGSLLQKKKHIQTFFNEKVGSERLAQLENEWTVWKNRLTQATPTLPASFSKVASEGTYYSVMATHLPVDPVAQLSTDILMDLQSEGIAASVTQEVLPAAKQQQEDIQAADT</sequence>
<dbReference type="AlphaFoldDB" id="A0AAE1QZT9"/>
<organism evidence="2 3">
    <name type="scientific">Anisodus tanguticus</name>
    <dbReference type="NCBI Taxonomy" id="243964"/>
    <lineage>
        <taxon>Eukaryota</taxon>
        <taxon>Viridiplantae</taxon>
        <taxon>Streptophyta</taxon>
        <taxon>Embryophyta</taxon>
        <taxon>Tracheophyta</taxon>
        <taxon>Spermatophyta</taxon>
        <taxon>Magnoliopsida</taxon>
        <taxon>eudicotyledons</taxon>
        <taxon>Gunneridae</taxon>
        <taxon>Pentapetalae</taxon>
        <taxon>asterids</taxon>
        <taxon>lamiids</taxon>
        <taxon>Solanales</taxon>
        <taxon>Solanaceae</taxon>
        <taxon>Solanoideae</taxon>
        <taxon>Hyoscyameae</taxon>
        <taxon>Anisodus</taxon>
    </lineage>
</organism>
<comment type="caution">
    <text evidence="2">The sequence shown here is derived from an EMBL/GenBank/DDBJ whole genome shotgun (WGS) entry which is preliminary data.</text>
</comment>